<dbReference type="EMBL" id="JACOQL010000003">
    <property type="protein sequence ID" value="MBC9247183.1"/>
    <property type="molecule type" value="Genomic_DNA"/>
</dbReference>
<dbReference type="Proteomes" id="UP000608594">
    <property type="component" value="Unassembled WGS sequence"/>
</dbReference>
<dbReference type="RefSeq" id="WP_187793680.1">
    <property type="nucleotide sequence ID" value="NZ_JACOQL010000003.1"/>
</dbReference>
<protein>
    <submittedName>
        <fullName evidence="1">Uncharacterized protein</fullName>
    </submittedName>
</protein>
<proteinExistence type="predicted"/>
<keyword evidence="2" id="KW-1185">Reference proteome</keyword>
<accession>A0A926G7D0</accession>
<organism evidence="1 2">
    <name type="scientific">Paracoccus amoyensis</name>
    <dbReference type="NCBI Taxonomy" id="2760093"/>
    <lineage>
        <taxon>Bacteria</taxon>
        <taxon>Pseudomonadati</taxon>
        <taxon>Pseudomonadota</taxon>
        <taxon>Alphaproteobacteria</taxon>
        <taxon>Rhodobacterales</taxon>
        <taxon>Paracoccaceae</taxon>
        <taxon>Paracoccus</taxon>
    </lineage>
</organism>
<evidence type="ECO:0000313" key="1">
    <source>
        <dbReference type="EMBL" id="MBC9247183.1"/>
    </source>
</evidence>
<name>A0A926G7D0_9RHOB</name>
<gene>
    <name evidence="1" type="ORF">H4P12_10750</name>
</gene>
<dbReference type="AlphaFoldDB" id="A0A926G7D0"/>
<reference evidence="1" key="1">
    <citation type="submission" date="2020-08" db="EMBL/GenBank/DDBJ databases">
        <title>Paracoccus amoyensis sp. nov., isolated from the surface seawater at coast of Xiamen, Fujian.</title>
        <authorList>
            <person name="Lyu L."/>
        </authorList>
    </citation>
    <scope>NUCLEOTIDE SEQUENCE</scope>
    <source>
        <strain evidence="1">11-3</strain>
    </source>
</reference>
<sequence>MVETDFDEWLHATYTETQGFTLLMVLVRAAEGRIDLLRSAYLHVIGDDLGWQDMRHHLDGSGTAWNAVVMFRAGREGLVADAIAKDRLDALMRTMNGDRTLIRDGEFYNRDGLNLRLDDAEPQPAVLNQPPILN</sequence>
<comment type="caution">
    <text evidence="1">The sequence shown here is derived from an EMBL/GenBank/DDBJ whole genome shotgun (WGS) entry which is preliminary data.</text>
</comment>
<evidence type="ECO:0000313" key="2">
    <source>
        <dbReference type="Proteomes" id="UP000608594"/>
    </source>
</evidence>